<dbReference type="InterPro" id="IPR036929">
    <property type="entry name" value="DsbDN_sf"/>
</dbReference>
<proteinExistence type="predicted"/>
<dbReference type="EMBL" id="PDUD01000022">
    <property type="protein sequence ID" value="PHN05264.1"/>
    <property type="molecule type" value="Genomic_DNA"/>
</dbReference>
<dbReference type="Proteomes" id="UP000223913">
    <property type="component" value="Unassembled WGS sequence"/>
</dbReference>
<accession>A0A2D0N9R3</accession>
<dbReference type="RefSeq" id="WP_099151316.1">
    <property type="nucleotide sequence ID" value="NZ_PDUD01000022.1"/>
</dbReference>
<gene>
    <name evidence="2" type="ORF">CRP01_17250</name>
</gene>
<feature type="domain" description="Thiol:disulfide interchange protein DsbD N-terminal" evidence="1">
    <location>
        <begin position="38"/>
        <end position="153"/>
    </location>
</feature>
<keyword evidence="3" id="KW-1185">Reference proteome</keyword>
<evidence type="ECO:0000313" key="2">
    <source>
        <dbReference type="EMBL" id="PHN05264.1"/>
    </source>
</evidence>
<sequence length="161" mass="18031">MNSFPKYLVPFYLIVFSFCQSKQNQTPDAFIQLADQPAIKVRAGSEEKAALEFSISDGYYILADYGSDHNLQFTKLNVTGNDQIRTGTPAFPEPADHMLSGSDYKMKIFAGKLKIALPVQVAAGTASRNHVLDGKLSYQICNHQKCFFPRELDFKMNIQVP</sequence>
<protein>
    <recommendedName>
        <fullName evidence="1">Thiol:disulfide interchange protein DsbD N-terminal domain-containing protein</fullName>
    </recommendedName>
</protein>
<dbReference type="OrthoDB" id="767251at2"/>
<reference evidence="2 3" key="1">
    <citation type="submission" date="2017-10" db="EMBL/GenBank/DDBJ databases">
        <title>The draft genome sequence of Lewinella nigricans NBRC 102662.</title>
        <authorList>
            <person name="Wang K."/>
        </authorList>
    </citation>
    <scope>NUCLEOTIDE SEQUENCE [LARGE SCALE GENOMIC DNA]</scope>
    <source>
        <strain evidence="2 3">NBRC 102662</strain>
    </source>
</reference>
<dbReference type="Pfam" id="PF11412">
    <property type="entry name" value="DsbD_N"/>
    <property type="match status" value="1"/>
</dbReference>
<comment type="caution">
    <text evidence="2">The sequence shown here is derived from an EMBL/GenBank/DDBJ whole genome shotgun (WGS) entry which is preliminary data.</text>
</comment>
<dbReference type="InterPro" id="IPR028250">
    <property type="entry name" value="DsbDN"/>
</dbReference>
<name>A0A2D0N9R3_FLAN2</name>
<evidence type="ECO:0000259" key="1">
    <source>
        <dbReference type="Pfam" id="PF11412"/>
    </source>
</evidence>
<dbReference type="Gene3D" id="2.60.40.1250">
    <property type="entry name" value="Thiol:disulfide interchange protein DsbD, N-terminal domain"/>
    <property type="match status" value="1"/>
</dbReference>
<dbReference type="AlphaFoldDB" id="A0A2D0N9R3"/>
<evidence type="ECO:0000313" key="3">
    <source>
        <dbReference type="Proteomes" id="UP000223913"/>
    </source>
</evidence>
<organism evidence="2 3">
    <name type="scientific">Flavilitoribacter nigricans (strain ATCC 23147 / DSM 23189 / NBRC 102662 / NCIMB 1420 / SS-2)</name>
    <name type="common">Lewinella nigricans</name>
    <dbReference type="NCBI Taxonomy" id="1122177"/>
    <lineage>
        <taxon>Bacteria</taxon>
        <taxon>Pseudomonadati</taxon>
        <taxon>Bacteroidota</taxon>
        <taxon>Saprospiria</taxon>
        <taxon>Saprospirales</taxon>
        <taxon>Lewinellaceae</taxon>
        <taxon>Flavilitoribacter</taxon>
    </lineage>
</organism>